<comment type="similarity">
    <text evidence="2">Belongs to the peptidase S54 family.</text>
</comment>
<dbReference type="EMBL" id="KZ348472">
    <property type="protein sequence ID" value="PIO66134.1"/>
    <property type="molecule type" value="Genomic_DNA"/>
</dbReference>
<dbReference type="PANTHER" id="PTHR45965">
    <property type="entry name" value="INACTIVE RHOMBOID PROTEIN"/>
    <property type="match status" value="1"/>
</dbReference>
<reference evidence="6 7" key="1">
    <citation type="submission" date="2015-09" db="EMBL/GenBank/DDBJ databases">
        <title>Draft genome of the parasitic nematode Teladorsagia circumcincta isolate WARC Sus (inbred).</title>
        <authorList>
            <person name="Mitreva M."/>
        </authorList>
    </citation>
    <scope>NUCLEOTIDE SEQUENCE [LARGE SCALE GENOMIC DNA]</scope>
    <source>
        <strain evidence="6 7">S</strain>
    </source>
</reference>
<evidence type="ECO:0000313" key="7">
    <source>
        <dbReference type="Proteomes" id="UP000230423"/>
    </source>
</evidence>
<sequence>MWLMLDLEMLIGWRRMAILYIGSGIGGNIASAIFVPYSVSTCDRYLEQVEGKQHDEQVKNVPNYDLNDPKGKEYANAGVMI</sequence>
<dbReference type="OrthoDB" id="2146116at2759"/>
<dbReference type="SUPFAM" id="SSF144091">
    <property type="entry name" value="Rhomboid-like"/>
    <property type="match status" value="1"/>
</dbReference>
<dbReference type="InterPro" id="IPR035952">
    <property type="entry name" value="Rhomboid-like_sf"/>
</dbReference>
<dbReference type="Proteomes" id="UP000230423">
    <property type="component" value="Unassembled WGS sequence"/>
</dbReference>
<dbReference type="GO" id="GO:0042058">
    <property type="term" value="P:regulation of epidermal growth factor receptor signaling pathway"/>
    <property type="evidence" value="ECO:0007669"/>
    <property type="project" value="TreeGrafter"/>
</dbReference>
<dbReference type="GO" id="GO:0005789">
    <property type="term" value="C:endoplasmic reticulum membrane"/>
    <property type="evidence" value="ECO:0007669"/>
    <property type="project" value="TreeGrafter"/>
</dbReference>
<accession>A0A2G9U7H0</accession>
<keyword evidence="7" id="KW-1185">Reference proteome</keyword>
<comment type="subcellular location">
    <subcellularLocation>
        <location evidence="1">Membrane</location>
        <topology evidence="1">Multi-pass membrane protein</topology>
    </subcellularLocation>
</comment>
<dbReference type="GO" id="GO:0050708">
    <property type="term" value="P:regulation of protein secretion"/>
    <property type="evidence" value="ECO:0007669"/>
    <property type="project" value="TreeGrafter"/>
</dbReference>
<evidence type="ECO:0000313" key="6">
    <source>
        <dbReference type="EMBL" id="PIO66134.1"/>
    </source>
</evidence>
<keyword evidence="5" id="KW-0472">Membrane</keyword>
<keyword evidence="3" id="KW-0812">Transmembrane</keyword>
<dbReference type="AlphaFoldDB" id="A0A2G9U7H0"/>
<keyword evidence="4" id="KW-1133">Transmembrane helix</keyword>
<organism evidence="6 7">
    <name type="scientific">Teladorsagia circumcincta</name>
    <name type="common">Brown stomach worm</name>
    <name type="synonym">Ostertagia circumcincta</name>
    <dbReference type="NCBI Taxonomy" id="45464"/>
    <lineage>
        <taxon>Eukaryota</taxon>
        <taxon>Metazoa</taxon>
        <taxon>Ecdysozoa</taxon>
        <taxon>Nematoda</taxon>
        <taxon>Chromadorea</taxon>
        <taxon>Rhabditida</taxon>
        <taxon>Rhabditina</taxon>
        <taxon>Rhabditomorpha</taxon>
        <taxon>Strongyloidea</taxon>
        <taxon>Trichostrongylidae</taxon>
        <taxon>Teladorsagia</taxon>
    </lineage>
</organism>
<name>A0A2G9U7H0_TELCI</name>
<dbReference type="InterPro" id="IPR051512">
    <property type="entry name" value="Inactive_Rhomboid"/>
</dbReference>
<evidence type="ECO:0000256" key="1">
    <source>
        <dbReference type="ARBA" id="ARBA00004141"/>
    </source>
</evidence>
<evidence type="ECO:0000256" key="5">
    <source>
        <dbReference type="ARBA" id="ARBA00023136"/>
    </source>
</evidence>
<evidence type="ECO:0000256" key="4">
    <source>
        <dbReference type="ARBA" id="ARBA00022989"/>
    </source>
</evidence>
<dbReference type="PANTHER" id="PTHR45965:SF3">
    <property type="entry name" value="INACTIVE RHOMBOID PROTEIN 1"/>
    <property type="match status" value="1"/>
</dbReference>
<proteinExistence type="inferred from homology"/>
<gene>
    <name evidence="6" type="ORF">TELCIR_12164</name>
</gene>
<evidence type="ECO:0000256" key="2">
    <source>
        <dbReference type="ARBA" id="ARBA00009045"/>
    </source>
</evidence>
<protein>
    <submittedName>
        <fullName evidence="6">Uncharacterized protein</fullName>
    </submittedName>
</protein>
<evidence type="ECO:0000256" key="3">
    <source>
        <dbReference type="ARBA" id="ARBA00022692"/>
    </source>
</evidence>